<reference evidence="2 3" key="1">
    <citation type="submission" date="2019-07" db="EMBL/GenBank/DDBJ databases">
        <title>Whole genome shotgun sequence of Oceanobacillus sojae NBRC 105379.</title>
        <authorList>
            <person name="Hosoyama A."/>
            <person name="Uohara A."/>
            <person name="Ohji S."/>
            <person name="Ichikawa N."/>
        </authorList>
    </citation>
    <scope>NUCLEOTIDE SEQUENCE [LARGE SCALE GENOMIC DNA]</scope>
    <source>
        <strain evidence="2 3">NBRC 105379</strain>
    </source>
</reference>
<evidence type="ECO:0000313" key="2">
    <source>
        <dbReference type="EMBL" id="GEN85497.1"/>
    </source>
</evidence>
<dbReference type="EMBL" id="BJYM01000001">
    <property type="protein sequence ID" value="GEN85497.1"/>
    <property type="molecule type" value="Genomic_DNA"/>
</dbReference>
<accession>A0A511ZDH1</accession>
<name>A0A511ZDH1_9BACI</name>
<proteinExistence type="predicted"/>
<sequence>MLKIQYMIYAISILLLLTGCTGTSTERNASKEQPVQPIHYEENKGQVPSENNAERQNEPPSLESFDKEESAAFQELLRENVDVEDVQVVTTEDRVVVAIQMKKGTDNRDFEEVSDDIEHILHTDKKLFIYNNVAKWERVKDFNARNEGNQMGEDMERLFQNLFE</sequence>
<evidence type="ECO:0008006" key="4">
    <source>
        <dbReference type="Google" id="ProtNLM"/>
    </source>
</evidence>
<feature type="region of interest" description="Disordered" evidence="1">
    <location>
        <begin position="24"/>
        <end position="69"/>
    </location>
</feature>
<comment type="caution">
    <text evidence="2">The sequence shown here is derived from an EMBL/GenBank/DDBJ whole genome shotgun (WGS) entry which is preliminary data.</text>
</comment>
<dbReference type="Pfam" id="PF09580">
    <property type="entry name" value="Spore_YhcN_YlaJ"/>
    <property type="match status" value="1"/>
</dbReference>
<keyword evidence="3" id="KW-1185">Reference proteome</keyword>
<organism evidence="2 3">
    <name type="scientific">Oceanobacillus sojae</name>
    <dbReference type="NCBI Taxonomy" id="582851"/>
    <lineage>
        <taxon>Bacteria</taxon>
        <taxon>Bacillati</taxon>
        <taxon>Bacillota</taxon>
        <taxon>Bacilli</taxon>
        <taxon>Bacillales</taxon>
        <taxon>Bacillaceae</taxon>
        <taxon>Oceanobacillus</taxon>
    </lineage>
</organism>
<evidence type="ECO:0000313" key="3">
    <source>
        <dbReference type="Proteomes" id="UP000321558"/>
    </source>
</evidence>
<dbReference type="Proteomes" id="UP000321558">
    <property type="component" value="Unassembled WGS sequence"/>
</dbReference>
<dbReference type="RefSeq" id="WP_186813509.1">
    <property type="nucleotide sequence ID" value="NZ_BJYM01000001.1"/>
</dbReference>
<dbReference type="PROSITE" id="PS51257">
    <property type="entry name" value="PROKAR_LIPOPROTEIN"/>
    <property type="match status" value="1"/>
</dbReference>
<dbReference type="InterPro" id="IPR019076">
    <property type="entry name" value="Spore_lipoprot_YhcN/YlaJ-like"/>
</dbReference>
<evidence type="ECO:0000256" key="1">
    <source>
        <dbReference type="SAM" id="MobiDB-lite"/>
    </source>
</evidence>
<protein>
    <recommendedName>
        <fullName evidence="4">Sporulation protein</fullName>
    </recommendedName>
</protein>
<dbReference type="STRING" id="582851.GCA_900162665_02471"/>
<dbReference type="AlphaFoldDB" id="A0A511ZDH1"/>
<gene>
    <name evidence="2" type="ORF">OSO01_02360</name>
</gene>